<dbReference type="Gene3D" id="3.40.50.12500">
    <property type="match status" value="1"/>
</dbReference>
<reference evidence="1" key="1">
    <citation type="submission" date="2021-03" db="EMBL/GenBank/DDBJ databases">
        <authorList>
            <person name="So Y."/>
        </authorList>
    </citation>
    <scope>NUCLEOTIDE SEQUENCE</scope>
    <source>
        <strain evidence="1">SG15</strain>
    </source>
</reference>
<dbReference type="RefSeq" id="WP_209377118.1">
    <property type="nucleotide sequence ID" value="NZ_JAGIZA010000034.1"/>
</dbReference>
<dbReference type="InterPro" id="IPR053714">
    <property type="entry name" value="Iso_Racemase_Enz_sf"/>
</dbReference>
<dbReference type="Pfam" id="PF17645">
    <property type="entry name" value="Amdase"/>
    <property type="match status" value="1"/>
</dbReference>
<gene>
    <name evidence="1" type="ORF">J5Y10_26335</name>
</gene>
<dbReference type="PANTHER" id="PTHR40267">
    <property type="entry name" value="BLR3294 PROTEIN"/>
    <property type="match status" value="1"/>
</dbReference>
<dbReference type="PANTHER" id="PTHR40267:SF1">
    <property type="entry name" value="BLR3294 PROTEIN"/>
    <property type="match status" value="1"/>
</dbReference>
<comment type="caution">
    <text evidence="1">The sequence shown here is derived from an EMBL/GenBank/DDBJ whole genome shotgun (WGS) entry which is preliminary data.</text>
</comment>
<dbReference type="InterPro" id="IPR026286">
    <property type="entry name" value="MaiA/AMDase"/>
</dbReference>
<organism evidence="1 2">
    <name type="scientific">Roseomonas indoligenes</name>
    <dbReference type="NCBI Taxonomy" id="2820811"/>
    <lineage>
        <taxon>Bacteria</taxon>
        <taxon>Pseudomonadati</taxon>
        <taxon>Pseudomonadota</taxon>
        <taxon>Alphaproteobacteria</taxon>
        <taxon>Acetobacterales</taxon>
        <taxon>Roseomonadaceae</taxon>
        <taxon>Roseomonas</taxon>
    </lineage>
</organism>
<evidence type="ECO:0000313" key="2">
    <source>
        <dbReference type="Proteomes" id="UP000677537"/>
    </source>
</evidence>
<accession>A0A940N954</accession>
<sequence length="275" mass="28935">MALEYAPRGLIGVLTPQANTTVEPELAVLLPPGVAMINARLTSPKPGMVNRLLDYLRDLEGAVAQFANAPLGAVAFACTGASYYAGPVEEAAIVARMEAARGVPVVTAGQAVRDALRALSARRIGLVSPYPDDLTRAAIAYWQVQGFEVARISGSDLRDGAFHPIYAMDSAGAEAALKALDPAGLDAIVMLGTGMPTLQPLFAHGSWGGVPVLSCMLCLAWRSVEAVTGGGAGPASLQGWLGGWDWRRRWQLRCEPSQTAGVLDMDNQGAGRLRR</sequence>
<evidence type="ECO:0000313" key="1">
    <source>
        <dbReference type="EMBL" id="MBP0496327.1"/>
    </source>
</evidence>
<evidence type="ECO:0008006" key="3">
    <source>
        <dbReference type="Google" id="ProtNLM"/>
    </source>
</evidence>
<keyword evidence="2" id="KW-1185">Reference proteome</keyword>
<dbReference type="Proteomes" id="UP000677537">
    <property type="component" value="Unassembled WGS sequence"/>
</dbReference>
<dbReference type="EMBL" id="JAGIZA010000034">
    <property type="protein sequence ID" value="MBP0496327.1"/>
    <property type="molecule type" value="Genomic_DNA"/>
</dbReference>
<dbReference type="AlphaFoldDB" id="A0A940N954"/>
<name>A0A940N954_9PROT</name>
<proteinExistence type="predicted"/>
<protein>
    <recommendedName>
        <fullName evidence="3">Arylmalonate decarboxylase</fullName>
    </recommendedName>
</protein>